<keyword evidence="2" id="KW-0677">Repeat</keyword>
<reference evidence="6" key="1">
    <citation type="submission" date="2021-11" db="EMBL/GenBank/DDBJ databases">
        <authorList>
            <consortium name="Genoscope - CEA"/>
            <person name="William W."/>
        </authorList>
    </citation>
    <scope>NUCLEOTIDE SEQUENCE</scope>
</reference>
<organism evidence="6 7">
    <name type="scientific">Pelagomonas calceolata</name>
    <dbReference type="NCBI Taxonomy" id="35677"/>
    <lineage>
        <taxon>Eukaryota</taxon>
        <taxon>Sar</taxon>
        <taxon>Stramenopiles</taxon>
        <taxon>Ochrophyta</taxon>
        <taxon>Pelagophyceae</taxon>
        <taxon>Pelagomonadales</taxon>
        <taxon>Pelagomonadaceae</taxon>
        <taxon>Pelagomonas</taxon>
    </lineage>
</organism>
<dbReference type="OrthoDB" id="340259at2759"/>
<feature type="repeat" description="WD" evidence="4">
    <location>
        <begin position="52"/>
        <end position="84"/>
    </location>
</feature>
<evidence type="ECO:0000313" key="7">
    <source>
        <dbReference type="Proteomes" id="UP000789595"/>
    </source>
</evidence>
<gene>
    <name evidence="6" type="ORF">PECAL_2P15440</name>
</gene>
<accession>A0A8J2SES6</accession>
<dbReference type="InterPro" id="IPR001680">
    <property type="entry name" value="WD40_rpt"/>
</dbReference>
<feature type="region of interest" description="Disordered" evidence="5">
    <location>
        <begin position="366"/>
        <end position="390"/>
    </location>
</feature>
<feature type="region of interest" description="Disordered" evidence="5">
    <location>
        <begin position="1"/>
        <end position="36"/>
    </location>
</feature>
<feature type="repeat" description="WD" evidence="4">
    <location>
        <begin position="298"/>
        <end position="339"/>
    </location>
</feature>
<feature type="repeat" description="WD" evidence="4">
    <location>
        <begin position="95"/>
        <end position="137"/>
    </location>
</feature>
<dbReference type="PRINTS" id="PR00320">
    <property type="entry name" value="GPROTEINBRPT"/>
</dbReference>
<dbReference type="AlphaFoldDB" id="A0A8J2SES6"/>
<keyword evidence="1 4" id="KW-0853">WD repeat</keyword>
<evidence type="ECO:0000256" key="4">
    <source>
        <dbReference type="PROSITE-ProRule" id="PRU00221"/>
    </source>
</evidence>
<dbReference type="PANTHER" id="PTHR22839">
    <property type="entry name" value="THO COMPLEX SUBUNIT 3 THO3"/>
    <property type="match status" value="1"/>
</dbReference>
<dbReference type="PROSITE" id="PS50294">
    <property type="entry name" value="WD_REPEATS_REGION"/>
    <property type="match status" value="2"/>
</dbReference>
<keyword evidence="7" id="KW-1185">Reference proteome</keyword>
<dbReference type="SUPFAM" id="SSF50978">
    <property type="entry name" value="WD40 repeat-like"/>
    <property type="match status" value="1"/>
</dbReference>
<dbReference type="InterPro" id="IPR040132">
    <property type="entry name" value="Tex1/THOC3"/>
</dbReference>
<dbReference type="PANTHER" id="PTHR22839:SF0">
    <property type="entry name" value="THO COMPLEX SUBUNIT 3"/>
    <property type="match status" value="1"/>
</dbReference>
<dbReference type="EMBL" id="CAKKNE010000002">
    <property type="protein sequence ID" value="CAH0368478.1"/>
    <property type="molecule type" value="Genomic_DNA"/>
</dbReference>
<dbReference type="Pfam" id="PF00400">
    <property type="entry name" value="WD40"/>
    <property type="match status" value="4"/>
</dbReference>
<evidence type="ECO:0000313" key="6">
    <source>
        <dbReference type="EMBL" id="CAH0368478.1"/>
    </source>
</evidence>
<name>A0A8J2SES6_9STRA</name>
<comment type="caution">
    <text evidence="6">The sequence shown here is derived from an EMBL/GenBank/DDBJ whole genome shotgun (WGS) entry which is preliminary data.</text>
</comment>
<dbReference type="GO" id="GO:0006406">
    <property type="term" value="P:mRNA export from nucleus"/>
    <property type="evidence" value="ECO:0007669"/>
    <property type="project" value="InterPro"/>
</dbReference>
<dbReference type="GO" id="GO:0000445">
    <property type="term" value="C:THO complex part of transcription export complex"/>
    <property type="evidence" value="ECO:0007669"/>
    <property type="project" value="TreeGrafter"/>
</dbReference>
<dbReference type="PROSITE" id="PS50082">
    <property type="entry name" value="WD_REPEATS_2"/>
    <property type="match status" value="4"/>
</dbReference>
<dbReference type="InterPro" id="IPR020472">
    <property type="entry name" value="WD40_PAC1"/>
</dbReference>
<dbReference type="PROSITE" id="PS00678">
    <property type="entry name" value="WD_REPEATS_1"/>
    <property type="match status" value="1"/>
</dbReference>
<dbReference type="InterPro" id="IPR036322">
    <property type="entry name" value="WD40_repeat_dom_sf"/>
</dbReference>
<feature type="compositionally biased region" description="Basic and acidic residues" evidence="5">
    <location>
        <begin position="366"/>
        <end position="377"/>
    </location>
</feature>
<dbReference type="InterPro" id="IPR015943">
    <property type="entry name" value="WD40/YVTN_repeat-like_dom_sf"/>
</dbReference>
<comment type="similarity">
    <text evidence="3">Belongs to the THOC3 family.</text>
</comment>
<feature type="repeat" description="WD" evidence="4">
    <location>
        <begin position="253"/>
        <end position="290"/>
    </location>
</feature>
<evidence type="ECO:0000256" key="1">
    <source>
        <dbReference type="ARBA" id="ARBA00022574"/>
    </source>
</evidence>
<evidence type="ECO:0000256" key="3">
    <source>
        <dbReference type="ARBA" id="ARBA00046343"/>
    </source>
</evidence>
<dbReference type="Gene3D" id="2.130.10.10">
    <property type="entry name" value="YVTN repeat-like/Quinoprotein amine dehydrogenase"/>
    <property type="match status" value="2"/>
</dbReference>
<proteinExistence type="inferred from homology"/>
<dbReference type="Proteomes" id="UP000789595">
    <property type="component" value="Unassembled WGS sequence"/>
</dbReference>
<sequence>MAAMDTSEPQTTNPNAHLERLFPVPGEGYTWGPPEEPTYPIPEWDAAKTKVVGGHSRNVNKLAWNASGDKLASGSDDRTCRVWSGEDDYRHSLKLDGHGDSVVQLAWDPRNNESLATLAADKTVRLWDLREGRARSRASIKLSHEYINVAWSPCGGYLAVGSSVGKKEGDEKDCVTVLDAKTHKATKRFKFAYEVNEFCWAPDSRHLMLTTAHGTIEVLRAVEGGPPPVEFDKICSCDDDDIPKPHADSVWVARAHTDACYCVDLSTDCHGPPLLAVGAKDALVSIWDVEEMICLRCVPRHDTPVRCVAFSRYGQFVASSAYDAGIDIADTKTAERVATVEAAHAMNSLAWHPQKPVLAYAIDAKSKPDGRTRDEPPYLRLHSVPLPSGN</sequence>
<protein>
    <recommendedName>
        <fullName evidence="8">Anaphase-promoting complex subunit 4 WD40 domain-containing protein</fullName>
    </recommendedName>
</protein>
<dbReference type="SMART" id="SM00320">
    <property type="entry name" value="WD40"/>
    <property type="match status" value="5"/>
</dbReference>
<evidence type="ECO:0000256" key="5">
    <source>
        <dbReference type="SAM" id="MobiDB-lite"/>
    </source>
</evidence>
<evidence type="ECO:0000256" key="2">
    <source>
        <dbReference type="ARBA" id="ARBA00022737"/>
    </source>
</evidence>
<evidence type="ECO:0008006" key="8">
    <source>
        <dbReference type="Google" id="ProtNLM"/>
    </source>
</evidence>
<dbReference type="InterPro" id="IPR019775">
    <property type="entry name" value="WD40_repeat_CS"/>
</dbReference>